<dbReference type="Gene3D" id="3.40.50.300">
    <property type="entry name" value="P-loop containing nucleotide triphosphate hydrolases"/>
    <property type="match status" value="1"/>
</dbReference>
<dbReference type="InterPro" id="IPR027417">
    <property type="entry name" value="P-loop_NTPase"/>
</dbReference>
<organism evidence="3 4">
    <name type="scientific">Streblomastix strix</name>
    <dbReference type="NCBI Taxonomy" id="222440"/>
    <lineage>
        <taxon>Eukaryota</taxon>
        <taxon>Metamonada</taxon>
        <taxon>Preaxostyla</taxon>
        <taxon>Oxymonadida</taxon>
        <taxon>Streblomastigidae</taxon>
        <taxon>Streblomastix</taxon>
    </lineage>
</organism>
<dbReference type="GO" id="GO:0007018">
    <property type="term" value="P:microtubule-based movement"/>
    <property type="evidence" value="ECO:0007669"/>
    <property type="project" value="InterPro"/>
</dbReference>
<dbReference type="InterPro" id="IPR035706">
    <property type="entry name" value="AAA_9"/>
</dbReference>
<dbReference type="InterPro" id="IPR026983">
    <property type="entry name" value="DHC"/>
</dbReference>
<name>A0A5J4V603_9EUKA</name>
<dbReference type="Pfam" id="PF12781">
    <property type="entry name" value="AAA_9"/>
    <property type="match status" value="1"/>
</dbReference>
<sequence length="190" mass="21678">MADLEKAENEIVALNNQLKLLDEALQQKRKEQAELKAQLTIIERQLNNARILIVALKRRILLSQPYRVEQLLTDEVEMSQWANESLPGDELSVQNGILTAKASRFPLCIDPQEQAVKWIRIRESANELIQKSFNSDFLPQLRRAIIFGRPILFENAEEYIDPILDTVLEKNILRQAATCGETAAQGDDVK</sequence>
<accession>A0A5J4V603</accession>
<comment type="caution">
    <text evidence="3">The sequence shown here is derived from an EMBL/GenBank/DDBJ whole genome shotgun (WGS) entry which is preliminary data.</text>
</comment>
<reference evidence="3 4" key="1">
    <citation type="submission" date="2019-03" db="EMBL/GenBank/DDBJ databases">
        <title>Single cell metagenomics reveals metabolic interactions within the superorganism composed of flagellate Streblomastix strix and complex community of Bacteroidetes bacteria on its surface.</title>
        <authorList>
            <person name="Treitli S.C."/>
            <person name="Kolisko M."/>
            <person name="Husnik F."/>
            <person name="Keeling P."/>
            <person name="Hampl V."/>
        </authorList>
    </citation>
    <scope>NUCLEOTIDE SEQUENCE [LARGE SCALE GENOMIC DNA]</scope>
    <source>
        <strain evidence="3">ST1C</strain>
    </source>
</reference>
<feature type="coiled-coil region" evidence="1">
    <location>
        <begin position="4"/>
        <end position="59"/>
    </location>
</feature>
<protein>
    <submittedName>
        <fullName evidence="3">Putative dynein heavy chain</fullName>
    </submittedName>
</protein>
<evidence type="ECO:0000256" key="1">
    <source>
        <dbReference type="SAM" id="Coils"/>
    </source>
</evidence>
<dbReference type="GO" id="GO:0051959">
    <property type="term" value="F:dynein light intermediate chain binding"/>
    <property type="evidence" value="ECO:0007669"/>
    <property type="project" value="InterPro"/>
</dbReference>
<dbReference type="GO" id="GO:0030286">
    <property type="term" value="C:dynein complex"/>
    <property type="evidence" value="ECO:0007669"/>
    <property type="project" value="InterPro"/>
</dbReference>
<dbReference type="Proteomes" id="UP000324800">
    <property type="component" value="Unassembled WGS sequence"/>
</dbReference>
<dbReference type="PANTHER" id="PTHR22878">
    <property type="entry name" value="DYNEIN HEAVY CHAIN 6, AXONEMAL-LIKE-RELATED"/>
    <property type="match status" value="1"/>
</dbReference>
<gene>
    <name evidence="3" type="ORF">EZS28_026129</name>
</gene>
<proteinExistence type="predicted"/>
<dbReference type="AlphaFoldDB" id="A0A5J4V603"/>
<keyword evidence="1" id="KW-0175">Coiled coil</keyword>
<dbReference type="EMBL" id="SNRW01009207">
    <property type="protein sequence ID" value="KAA6378346.1"/>
    <property type="molecule type" value="Genomic_DNA"/>
</dbReference>
<evidence type="ECO:0000259" key="2">
    <source>
        <dbReference type="Pfam" id="PF12781"/>
    </source>
</evidence>
<evidence type="ECO:0000313" key="4">
    <source>
        <dbReference type="Proteomes" id="UP000324800"/>
    </source>
</evidence>
<feature type="domain" description="Dynein heavy chain ATP-binding dynein motor region" evidence="2">
    <location>
        <begin position="80"/>
        <end position="176"/>
    </location>
</feature>
<dbReference type="OrthoDB" id="424310at2759"/>
<dbReference type="GO" id="GO:0045505">
    <property type="term" value="F:dynein intermediate chain binding"/>
    <property type="evidence" value="ECO:0007669"/>
    <property type="project" value="InterPro"/>
</dbReference>
<evidence type="ECO:0000313" key="3">
    <source>
        <dbReference type="EMBL" id="KAA6378346.1"/>
    </source>
</evidence>